<dbReference type="AlphaFoldDB" id="A0A6J8EJS4"/>
<accession>A0A6J8EJS4</accession>
<proteinExistence type="predicted"/>
<gene>
    <name evidence="2" type="ORF">MCOR_52979</name>
</gene>
<organism evidence="2 3">
    <name type="scientific">Mytilus coruscus</name>
    <name type="common">Sea mussel</name>
    <dbReference type="NCBI Taxonomy" id="42192"/>
    <lineage>
        <taxon>Eukaryota</taxon>
        <taxon>Metazoa</taxon>
        <taxon>Spiralia</taxon>
        <taxon>Lophotrochozoa</taxon>
        <taxon>Mollusca</taxon>
        <taxon>Bivalvia</taxon>
        <taxon>Autobranchia</taxon>
        <taxon>Pteriomorphia</taxon>
        <taxon>Mytilida</taxon>
        <taxon>Mytiloidea</taxon>
        <taxon>Mytilidae</taxon>
        <taxon>Mytilinae</taxon>
        <taxon>Mytilus</taxon>
    </lineage>
</organism>
<evidence type="ECO:0000256" key="1">
    <source>
        <dbReference type="SAM" id="MobiDB-lite"/>
    </source>
</evidence>
<evidence type="ECO:0000313" key="3">
    <source>
        <dbReference type="Proteomes" id="UP000507470"/>
    </source>
</evidence>
<name>A0A6J8EJS4_MYTCO</name>
<protein>
    <submittedName>
        <fullName evidence="2">Uncharacterized protein</fullName>
    </submittedName>
</protein>
<feature type="region of interest" description="Disordered" evidence="1">
    <location>
        <begin position="11"/>
        <end position="31"/>
    </location>
</feature>
<evidence type="ECO:0000313" key="2">
    <source>
        <dbReference type="EMBL" id="CAC5420790.1"/>
    </source>
</evidence>
<dbReference type="Proteomes" id="UP000507470">
    <property type="component" value="Unassembled WGS sequence"/>
</dbReference>
<reference evidence="2 3" key="1">
    <citation type="submission" date="2020-06" db="EMBL/GenBank/DDBJ databases">
        <authorList>
            <person name="Li R."/>
            <person name="Bekaert M."/>
        </authorList>
    </citation>
    <scope>NUCLEOTIDE SEQUENCE [LARGE SCALE GENOMIC DNA]</scope>
    <source>
        <strain evidence="3">wild</strain>
    </source>
</reference>
<keyword evidence="3" id="KW-1185">Reference proteome</keyword>
<sequence length="164" mass="19187">MTTVGTLILRGQSVLHHPHEKPQNSGEATDNNFPNDKFLNTWLQYLTGAVDDRQNNVELMNQQESPSANICMDDSYDTHMLNYTSTRQPDLPLLHKFFKKLRSNFNFIGADVKSKWIKMYADFRGKMPIYRWILHIEDMLMCITGCGSIRLCIQWEKSTKLWKK</sequence>
<dbReference type="EMBL" id="CACVKT020009168">
    <property type="protein sequence ID" value="CAC5420790.1"/>
    <property type="molecule type" value="Genomic_DNA"/>
</dbReference>